<dbReference type="STRING" id="1449351.RISW2_17675"/>
<dbReference type="Pfam" id="PF07729">
    <property type="entry name" value="FCD"/>
    <property type="match status" value="1"/>
</dbReference>
<dbReference type="InterPro" id="IPR011711">
    <property type="entry name" value="GntR_C"/>
</dbReference>
<sequence>MHDPDPAFGPLARDGLVDRVAGLMAEAIVAGRVLPGARLSESTIARDLGVSRAPVREAARLLENSGLVRYRPNRGFFVRTLSSAALDNLYEFRIVIESAAIARLVARGDVEALLPRLDAQIAELYRVAEAGDDMLRQVEADMAFHRLICEGSGNPRYLAAFDQIANETKLGLMLIGRLYDSPRRMAGSHVPIRAAIAARDAQGATAAIEDHIGSARHMVTERFRSLEEGHPA</sequence>
<feature type="domain" description="HTH gntR-type" evidence="4">
    <location>
        <begin position="14"/>
        <end position="81"/>
    </location>
</feature>
<dbReference type="CDD" id="cd07377">
    <property type="entry name" value="WHTH_GntR"/>
    <property type="match status" value="1"/>
</dbReference>
<proteinExistence type="predicted"/>
<evidence type="ECO:0000256" key="1">
    <source>
        <dbReference type="ARBA" id="ARBA00023015"/>
    </source>
</evidence>
<dbReference type="Gene3D" id="1.10.10.10">
    <property type="entry name" value="Winged helix-like DNA-binding domain superfamily/Winged helix DNA-binding domain"/>
    <property type="match status" value="1"/>
</dbReference>
<evidence type="ECO:0000256" key="2">
    <source>
        <dbReference type="ARBA" id="ARBA00023125"/>
    </source>
</evidence>
<dbReference type="PRINTS" id="PR00035">
    <property type="entry name" value="HTHGNTR"/>
</dbReference>
<name>X7F1W1_9RHOB</name>
<comment type="caution">
    <text evidence="5">The sequence shown here is derived from an EMBL/GenBank/DDBJ whole genome shotgun (WGS) entry which is preliminary data.</text>
</comment>
<dbReference type="SUPFAM" id="SSF46785">
    <property type="entry name" value="Winged helix' DNA-binding domain"/>
    <property type="match status" value="1"/>
</dbReference>
<dbReference type="EMBL" id="JAME01000049">
    <property type="protein sequence ID" value="ETX26902.1"/>
    <property type="molecule type" value="Genomic_DNA"/>
</dbReference>
<dbReference type="PANTHER" id="PTHR43537:SF45">
    <property type="entry name" value="GNTR FAMILY REGULATORY PROTEIN"/>
    <property type="match status" value="1"/>
</dbReference>
<dbReference type="AlphaFoldDB" id="X7F1W1"/>
<dbReference type="SMART" id="SM00345">
    <property type="entry name" value="HTH_GNTR"/>
    <property type="match status" value="1"/>
</dbReference>
<dbReference type="Gene3D" id="1.20.120.530">
    <property type="entry name" value="GntR ligand-binding domain-like"/>
    <property type="match status" value="1"/>
</dbReference>
<dbReference type="eggNOG" id="COG1802">
    <property type="taxonomic scope" value="Bacteria"/>
</dbReference>
<dbReference type="OrthoDB" id="8638122at2"/>
<dbReference type="PANTHER" id="PTHR43537">
    <property type="entry name" value="TRANSCRIPTIONAL REGULATOR, GNTR FAMILY"/>
    <property type="match status" value="1"/>
</dbReference>
<dbReference type="PROSITE" id="PS50949">
    <property type="entry name" value="HTH_GNTR"/>
    <property type="match status" value="1"/>
</dbReference>
<gene>
    <name evidence="5" type="ORF">RISW2_17675</name>
</gene>
<dbReference type="Pfam" id="PF00392">
    <property type="entry name" value="GntR"/>
    <property type="match status" value="1"/>
</dbReference>
<dbReference type="PATRIC" id="fig|1449351.3.peg.4212"/>
<dbReference type="GO" id="GO:0003677">
    <property type="term" value="F:DNA binding"/>
    <property type="evidence" value="ECO:0007669"/>
    <property type="project" value="UniProtKB-KW"/>
</dbReference>
<dbReference type="InterPro" id="IPR000524">
    <property type="entry name" value="Tscrpt_reg_HTH_GntR"/>
</dbReference>
<keyword evidence="1" id="KW-0805">Transcription regulation</keyword>
<evidence type="ECO:0000259" key="4">
    <source>
        <dbReference type="PROSITE" id="PS50949"/>
    </source>
</evidence>
<dbReference type="GO" id="GO:0003700">
    <property type="term" value="F:DNA-binding transcription factor activity"/>
    <property type="evidence" value="ECO:0007669"/>
    <property type="project" value="InterPro"/>
</dbReference>
<evidence type="ECO:0000313" key="6">
    <source>
        <dbReference type="Proteomes" id="UP000023430"/>
    </source>
</evidence>
<dbReference type="RefSeq" id="WP_043774646.1">
    <property type="nucleotide sequence ID" value="NZ_JAME01000049.1"/>
</dbReference>
<dbReference type="SUPFAM" id="SSF48008">
    <property type="entry name" value="GntR ligand-binding domain-like"/>
    <property type="match status" value="1"/>
</dbReference>
<dbReference type="InterPro" id="IPR008920">
    <property type="entry name" value="TF_FadR/GntR_C"/>
</dbReference>
<keyword evidence="2" id="KW-0238">DNA-binding</keyword>
<dbReference type="InterPro" id="IPR036390">
    <property type="entry name" value="WH_DNA-bd_sf"/>
</dbReference>
<dbReference type="InterPro" id="IPR036388">
    <property type="entry name" value="WH-like_DNA-bd_sf"/>
</dbReference>
<evidence type="ECO:0000313" key="5">
    <source>
        <dbReference type="EMBL" id="ETX26902.1"/>
    </source>
</evidence>
<organism evidence="5 6">
    <name type="scientific">Roseivivax isoporae LMG 25204</name>
    <dbReference type="NCBI Taxonomy" id="1449351"/>
    <lineage>
        <taxon>Bacteria</taxon>
        <taxon>Pseudomonadati</taxon>
        <taxon>Pseudomonadota</taxon>
        <taxon>Alphaproteobacteria</taxon>
        <taxon>Rhodobacterales</taxon>
        <taxon>Roseobacteraceae</taxon>
        <taxon>Roseivivax</taxon>
    </lineage>
</organism>
<accession>X7F1W1</accession>
<protein>
    <submittedName>
        <fullName evidence="5">GntR family transcriptional regulator</fullName>
    </submittedName>
</protein>
<dbReference type="SMART" id="SM00895">
    <property type="entry name" value="FCD"/>
    <property type="match status" value="1"/>
</dbReference>
<evidence type="ECO:0000256" key="3">
    <source>
        <dbReference type="ARBA" id="ARBA00023163"/>
    </source>
</evidence>
<dbReference type="Proteomes" id="UP000023430">
    <property type="component" value="Unassembled WGS sequence"/>
</dbReference>
<keyword evidence="3" id="KW-0804">Transcription</keyword>
<keyword evidence="6" id="KW-1185">Reference proteome</keyword>
<reference evidence="5 6" key="1">
    <citation type="submission" date="2014-01" db="EMBL/GenBank/DDBJ databases">
        <title>Roseivivax isoporae LMG 25204 Genome Sequencing.</title>
        <authorList>
            <person name="Lai Q."/>
            <person name="Li G."/>
            <person name="Shao Z."/>
        </authorList>
    </citation>
    <scope>NUCLEOTIDE SEQUENCE [LARGE SCALE GENOMIC DNA]</scope>
    <source>
        <strain evidence="5 6">LMG 25204</strain>
    </source>
</reference>